<dbReference type="OrthoDB" id="44632at2"/>
<proteinExistence type="predicted"/>
<protein>
    <submittedName>
        <fullName evidence="2">Uncharacterized protein</fullName>
    </submittedName>
</protein>
<evidence type="ECO:0000256" key="1">
    <source>
        <dbReference type="SAM" id="Phobius"/>
    </source>
</evidence>
<keyword evidence="1" id="KW-1133">Transmembrane helix</keyword>
<gene>
    <name evidence="2" type="ORF">A4H02_01050</name>
</gene>
<dbReference type="Proteomes" id="UP000094570">
    <property type="component" value="Unassembled WGS sequence"/>
</dbReference>
<evidence type="ECO:0000313" key="2">
    <source>
        <dbReference type="EMBL" id="ODN31378.1"/>
    </source>
</evidence>
<dbReference type="STRING" id="1008305.A4H02_01050"/>
<reference evidence="3" key="1">
    <citation type="submission" date="2016-04" db="EMBL/GenBank/DDBJ databases">
        <title>The genome sequence project of a novel Fervidobacterium isolate from a hot spring in Thailand.</title>
        <authorList>
            <person name="Gonzalez J.M."/>
            <person name="Cuecas A."/>
            <person name="Kanoksilapatham W."/>
        </authorList>
    </citation>
    <scope>NUCLEOTIDE SEQUENCE [LARGE SCALE GENOMIC DNA]</scope>
    <source>
        <strain evidence="3">FC2004</strain>
    </source>
</reference>
<accession>A0A1E3G6Y9</accession>
<keyword evidence="1" id="KW-0472">Membrane</keyword>
<organism evidence="2 3">
    <name type="scientific">Fervidobacterium thailandense</name>
    <dbReference type="NCBI Taxonomy" id="1008305"/>
    <lineage>
        <taxon>Bacteria</taxon>
        <taxon>Thermotogati</taxon>
        <taxon>Thermotogota</taxon>
        <taxon>Thermotogae</taxon>
        <taxon>Thermotogales</taxon>
        <taxon>Fervidobacteriaceae</taxon>
        <taxon>Fervidobacterium</taxon>
    </lineage>
</organism>
<dbReference type="EMBL" id="LWAF01000001">
    <property type="protein sequence ID" value="ODN31378.1"/>
    <property type="molecule type" value="Genomic_DNA"/>
</dbReference>
<evidence type="ECO:0000313" key="3">
    <source>
        <dbReference type="Proteomes" id="UP000094570"/>
    </source>
</evidence>
<sequence>MSNVPSLKDTLLIVAVIALAWAVFMLVNQPPKGNWVTADGVKIWPLPKEAVLVERNAAFEKRVRELYESGRLIVFTGQAISGGIDKVRAREKAKINAYKELAEYFETRLQTFAQLVEGQIQAIKDKDRVTSVAVNAYKRVTELFSEAKVSGAYVYAVWEEMVGSLVYTTVLLVFDPVGAVEAAKQTVMADQEISKAIEELGKNGVDFFKMLNEVISEAKK</sequence>
<keyword evidence="1" id="KW-0812">Transmembrane</keyword>
<keyword evidence="3" id="KW-1185">Reference proteome</keyword>
<comment type="caution">
    <text evidence="2">The sequence shown here is derived from an EMBL/GenBank/DDBJ whole genome shotgun (WGS) entry which is preliminary data.</text>
</comment>
<dbReference type="AlphaFoldDB" id="A0A1E3G6Y9"/>
<name>A0A1E3G6Y9_9BACT</name>
<feature type="transmembrane region" description="Helical" evidence="1">
    <location>
        <begin position="6"/>
        <end position="27"/>
    </location>
</feature>